<evidence type="ECO:0008006" key="4">
    <source>
        <dbReference type="Google" id="ProtNLM"/>
    </source>
</evidence>
<name>A0AAW5F4A0_CLOSY</name>
<dbReference type="InterPro" id="IPR007612">
    <property type="entry name" value="LOR"/>
</dbReference>
<protein>
    <recommendedName>
        <fullName evidence="4">LURP-one-related family protein</fullName>
    </recommendedName>
</protein>
<reference evidence="2" key="1">
    <citation type="journal article" date="2022" name="Cell Host Microbe">
        <title>Colonization of the live biotherapeutic product VE303 and modulation of the microbiota and metabolites in healthy volunteers.</title>
        <authorList>
            <person name="Dsouza M."/>
            <person name="Menon R."/>
            <person name="Crossette E."/>
            <person name="Bhattarai S.K."/>
            <person name="Schneider J."/>
            <person name="Kim Y.G."/>
            <person name="Reddy S."/>
            <person name="Caballero S."/>
            <person name="Felix C."/>
            <person name="Cornacchione L."/>
            <person name="Hendrickson J."/>
            <person name="Watson A.R."/>
            <person name="Minot S.S."/>
            <person name="Greenfield N."/>
            <person name="Schopf L."/>
            <person name="Szabady R."/>
            <person name="Patarroyo J."/>
            <person name="Smith W."/>
            <person name="Harrison P."/>
            <person name="Kuijper E.J."/>
            <person name="Kelly C.P."/>
            <person name="Olle B."/>
            <person name="Bobilev D."/>
            <person name="Silber J.L."/>
            <person name="Bucci V."/>
            <person name="Roberts B."/>
            <person name="Faith J."/>
            <person name="Norman J.M."/>
        </authorList>
    </citation>
    <scope>NUCLEOTIDE SEQUENCE</scope>
    <source>
        <strain evidence="2">VE303-04</strain>
    </source>
</reference>
<organism evidence="2 3">
    <name type="scientific">Clostridium symbiosum</name>
    <name type="common">Bacteroides symbiosus</name>
    <dbReference type="NCBI Taxonomy" id="1512"/>
    <lineage>
        <taxon>Bacteria</taxon>
        <taxon>Bacillati</taxon>
        <taxon>Bacillota</taxon>
        <taxon>Clostridia</taxon>
        <taxon>Lachnospirales</taxon>
        <taxon>Lachnospiraceae</taxon>
        <taxon>Otoolea</taxon>
    </lineage>
</organism>
<comment type="similarity">
    <text evidence="1">Belongs to the LOR family.</text>
</comment>
<comment type="caution">
    <text evidence="2">The sequence shown here is derived from an EMBL/GenBank/DDBJ whole genome shotgun (WGS) entry which is preliminary data.</text>
</comment>
<accession>A0AAW5F4A0</accession>
<sequence>MPRLLIKQRVFSWTDTYDVYGEDETPKYFVKAEFLSLTHQIHVYDSRTDREVGAVREKLFSLMPRFEIELDGEPKGHIEKRFTLFRPKYEIDFNGWYAEGDFLGWNYDIYEECSAVMHIEKEILHWGDTYVLDYQNPEDELLGLMLVIAIDAANCSNG</sequence>
<dbReference type="Proteomes" id="UP001203136">
    <property type="component" value="Unassembled WGS sequence"/>
</dbReference>
<dbReference type="RefSeq" id="WP_003507851.1">
    <property type="nucleotide sequence ID" value="NZ_CABHNX010000024.1"/>
</dbReference>
<dbReference type="Gene3D" id="2.40.160.200">
    <property type="entry name" value="LURP1-related"/>
    <property type="match status" value="1"/>
</dbReference>
<dbReference type="AlphaFoldDB" id="A0AAW5F4A0"/>
<dbReference type="SUPFAM" id="SSF54518">
    <property type="entry name" value="Tubby C-terminal domain-like"/>
    <property type="match status" value="1"/>
</dbReference>
<dbReference type="EMBL" id="JAINVB010000001">
    <property type="protein sequence ID" value="MCK0086380.1"/>
    <property type="molecule type" value="Genomic_DNA"/>
</dbReference>
<proteinExistence type="inferred from homology"/>
<gene>
    <name evidence="2" type="ORF">K5I21_10975</name>
</gene>
<evidence type="ECO:0000313" key="3">
    <source>
        <dbReference type="Proteomes" id="UP001203136"/>
    </source>
</evidence>
<evidence type="ECO:0000256" key="1">
    <source>
        <dbReference type="ARBA" id="ARBA00005437"/>
    </source>
</evidence>
<dbReference type="InterPro" id="IPR038595">
    <property type="entry name" value="LOR_sf"/>
</dbReference>
<dbReference type="InterPro" id="IPR025659">
    <property type="entry name" value="Tubby-like_C"/>
</dbReference>
<evidence type="ECO:0000313" key="2">
    <source>
        <dbReference type="EMBL" id="MCK0086380.1"/>
    </source>
</evidence>
<dbReference type="Pfam" id="PF04525">
    <property type="entry name" value="LOR"/>
    <property type="match status" value="1"/>
</dbReference>